<keyword evidence="4" id="KW-1185">Reference proteome</keyword>
<dbReference type="PANTHER" id="PTHR36435:SF1">
    <property type="entry name" value="CAAX AMINO TERMINAL PROTEASE FAMILY PROTEIN"/>
    <property type="match status" value="1"/>
</dbReference>
<name>A0ABW0JTW2_9GAMM</name>
<feature type="transmembrane region" description="Helical" evidence="1">
    <location>
        <begin position="47"/>
        <end position="67"/>
    </location>
</feature>
<comment type="caution">
    <text evidence="3">The sequence shown here is derived from an EMBL/GenBank/DDBJ whole genome shotgun (WGS) entry which is preliminary data.</text>
</comment>
<feature type="transmembrane region" description="Helical" evidence="1">
    <location>
        <begin position="20"/>
        <end position="40"/>
    </location>
</feature>
<dbReference type="EMBL" id="JBHSMM010000001">
    <property type="protein sequence ID" value="MFC5439272.1"/>
    <property type="molecule type" value="Genomic_DNA"/>
</dbReference>
<dbReference type="Proteomes" id="UP001596018">
    <property type="component" value="Unassembled WGS sequence"/>
</dbReference>
<feature type="transmembrane region" description="Helical" evidence="1">
    <location>
        <begin position="130"/>
        <end position="150"/>
    </location>
</feature>
<dbReference type="PANTHER" id="PTHR36435">
    <property type="entry name" value="SLR1288 PROTEIN"/>
    <property type="match status" value="1"/>
</dbReference>
<dbReference type="EC" id="3.4.-.-" evidence="3"/>
<keyword evidence="1" id="KW-0812">Transmembrane</keyword>
<feature type="transmembrane region" description="Helical" evidence="1">
    <location>
        <begin position="254"/>
        <end position="275"/>
    </location>
</feature>
<protein>
    <submittedName>
        <fullName evidence="3">CPBP family intramembrane glutamic endopeptidase</fullName>
        <ecNumber evidence="3">3.4.-.-</ecNumber>
    </submittedName>
</protein>
<evidence type="ECO:0000313" key="4">
    <source>
        <dbReference type="Proteomes" id="UP001596018"/>
    </source>
</evidence>
<feature type="transmembrane region" description="Helical" evidence="1">
    <location>
        <begin position="206"/>
        <end position="223"/>
    </location>
</feature>
<dbReference type="GO" id="GO:0016787">
    <property type="term" value="F:hydrolase activity"/>
    <property type="evidence" value="ECO:0007669"/>
    <property type="project" value="UniProtKB-KW"/>
</dbReference>
<dbReference type="RefSeq" id="WP_377338671.1">
    <property type="nucleotide sequence ID" value="NZ_JALBWS010000015.1"/>
</dbReference>
<dbReference type="InterPro" id="IPR052710">
    <property type="entry name" value="CAAX_protease"/>
</dbReference>
<feature type="transmembrane region" description="Helical" evidence="1">
    <location>
        <begin position="229"/>
        <end position="247"/>
    </location>
</feature>
<organism evidence="3 4">
    <name type="scientific">Rhodanobacter ginsenosidimutans</name>
    <dbReference type="NCBI Taxonomy" id="490571"/>
    <lineage>
        <taxon>Bacteria</taxon>
        <taxon>Pseudomonadati</taxon>
        <taxon>Pseudomonadota</taxon>
        <taxon>Gammaproteobacteria</taxon>
        <taxon>Lysobacterales</taxon>
        <taxon>Rhodanobacteraceae</taxon>
        <taxon>Rhodanobacter</taxon>
    </lineage>
</organism>
<dbReference type="InterPro" id="IPR003675">
    <property type="entry name" value="Rce1/LyrA-like_dom"/>
</dbReference>
<gene>
    <name evidence="3" type="ORF">ACFPK0_04485</name>
</gene>
<evidence type="ECO:0000259" key="2">
    <source>
        <dbReference type="Pfam" id="PF02517"/>
    </source>
</evidence>
<feature type="domain" description="CAAX prenyl protease 2/Lysostaphin resistance protein A-like" evidence="2">
    <location>
        <begin position="176"/>
        <end position="267"/>
    </location>
</feature>
<dbReference type="Pfam" id="PF02517">
    <property type="entry name" value="Rce1-like"/>
    <property type="match status" value="1"/>
</dbReference>
<evidence type="ECO:0000256" key="1">
    <source>
        <dbReference type="SAM" id="Phobius"/>
    </source>
</evidence>
<keyword evidence="3" id="KW-0378">Hydrolase</keyword>
<accession>A0ABW0JTW2</accession>
<feature type="transmembrane region" description="Helical" evidence="1">
    <location>
        <begin position="87"/>
        <end position="105"/>
    </location>
</feature>
<sequence length="280" mass="29989">METAPDATPPLPPSRPWPVPVLRAPGLLTALGFIALYFLLQATVGALVAFVLGLWLGLRAGLQHLAYDTKTIGHQVRTLLAQPDARAAMVMLVLCVAAGSMLWLVHRKWPRLWSLASPPGFAVARPAQPLFYLLAIVIGLAAPVLGGWLTQLLAHGHKVPQDIQRVGAEAALSLRVALMIIVVTVGPLVEELLFRGMLLSALMRRMRVGWAVAACSLLFALVHLPDLGFLWYALPGLALLAAALAWLRLRSGSIWPAVVAHGVNNLLAVAAWFLAVKPAG</sequence>
<reference evidence="4" key="1">
    <citation type="journal article" date="2019" name="Int. J. Syst. Evol. Microbiol.">
        <title>The Global Catalogue of Microorganisms (GCM) 10K type strain sequencing project: providing services to taxonomists for standard genome sequencing and annotation.</title>
        <authorList>
            <consortium name="The Broad Institute Genomics Platform"/>
            <consortium name="The Broad Institute Genome Sequencing Center for Infectious Disease"/>
            <person name="Wu L."/>
            <person name="Ma J."/>
        </authorList>
    </citation>
    <scope>NUCLEOTIDE SEQUENCE [LARGE SCALE GENOMIC DNA]</scope>
    <source>
        <strain evidence="4">KACC 12822</strain>
    </source>
</reference>
<feature type="transmembrane region" description="Helical" evidence="1">
    <location>
        <begin position="170"/>
        <end position="194"/>
    </location>
</feature>
<proteinExistence type="predicted"/>
<keyword evidence="1" id="KW-0472">Membrane</keyword>
<keyword evidence="1" id="KW-1133">Transmembrane helix</keyword>
<evidence type="ECO:0000313" key="3">
    <source>
        <dbReference type="EMBL" id="MFC5439272.1"/>
    </source>
</evidence>